<reference evidence="2" key="1">
    <citation type="submission" date="2022-11" db="UniProtKB">
        <authorList>
            <consortium name="WormBaseParasite"/>
        </authorList>
    </citation>
    <scope>IDENTIFICATION</scope>
</reference>
<protein>
    <submittedName>
        <fullName evidence="2">Uncharacterized protein</fullName>
    </submittedName>
</protein>
<dbReference type="Proteomes" id="UP000887565">
    <property type="component" value="Unplaced"/>
</dbReference>
<evidence type="ECO:0000313" key="2">
    <source>
        <dbReference type="WBParaSite" id="nRc.2.0.1.t07173-RA"/>
    </source>
</evidence>
<keyword evidence="1" id="KW-1185">Reference proteome</keyword>
<accession>A0A915I020</accession>
<dbReference type="AlphaFoldDB" id="A0A915I020"/>
<evidence type="ECO:0000313" key="1">
    <source>
        <dbReference type="Proteomes" id="UP000887565"/>
    </source>
</evidence>
<proteinExistence type="predicted"/>
<sequence length="86" mass="9999">MSFVDALINSKLWKNASSYTNLSRPSHLNRPLLLQPEYFLSQILDYPCFGIAPIDIRLYSDDKLLILPSREREEEGNEEKERKSKG</sequence>
<dbReference type="WBParaSite" id="nRc.2.0.1.t07173-RA">
    <property type="protein sequence ID" value="nRc.2.0.1.t07173-RA"/>
    <property type="gene ID" value="nRc.2.0.1.g07173"/>
</dbReference>
<organism evidence="1 2">
    <name type="scientific">Romanomermis culicivorax</name>
    <name type="common">Nematode worm</name>
    <dbReference type="NCBI Taxonomy" id="13658"/>
    <lineage>
        <taxon>Eukaryota</taxon>
        <taxon>Metazoa</taxon>
        <taxon>Ecdysozoa</taxon>
        <taxon>Nematoda</taxon>
        <taxon>Enoplea</taxon>
        <taxon>Dorylaimia</taxon>
        <taxon>Mermithida</taxon>
        <taxon>Mermithoidea</taxon>
        <taxon>Mermithidae</taxon>
        <taxon>Romanomermis</taxon>
    </lineage>
</organism>
<name>A0A915I020_ROMCU</name>